<name>A0A8T4L247_9ARCH</name>
<dbReference type="AlphaFoldDB" id="A0A8T4L247"/>
<accession>A0A8T4L247</accession>
<proteinExistence type="predicted"/>
<evidence type="ECO:0000313" key="1">
    <source>
        <dbReference type="EMBL" id="MBS3057855.1"/>
    </source>
</evidence>
<comment type="caution">
    <text evidence="1">The sequence shown here is derived from an EMBL/GenBank/DDBJ whole genome shotgun (WGS) entry which is preliminary data.</text>
</comment>
<dbReference type="Proteomes" id="UP000680185">
    <property type="component" value="Unassembled WGS sequence"/>
</dbReference>
<evidence type="ECO:0000313" key="2">
    <source>
        <dbReference type="Proteomes" id="UP000680185"/>
    </source>
</evidence>
<protein>
    <submittedName>
        <fullName evidence="1">Uncharacterized protein</fullName>
    </submittedName>
</protein>
<reference evidence="1" key="2">
    <citation type="submission" date="2021-05" db="EMBL/GenBank/DDBJ databases">
        <title>Protein family content uncovers lineage relationships and bacterial pathway maintenance mechanisms in DPANN archaea.</title>
        <authorList>
            <person name="Castelle C.J."/>
            <person name="Meheust R."/>
            <person name="Jaffe A.L."/>
            <person name="Seitz K."/>
            <person name="Gong X."/>
            <person name="Baker B.J."/>
            <person name="Banfield J.F."/>
        </authorList>
    </citation>
    <scope>NUCLEOTIDE SEQUENCE</scope>
    <source>
        <strain evidence="1">RIFCSPLOWO2_01_FULL_43_13</strain>
    </source>
</reference>
<gene>
    <name evidence="1" type="ORF">J4478_00460</name>
</gene>
<sequence>MTEVSVINVLVHPFYGLYRSWEYLEPIPLHRRLFADKIEAIKKVSENVWLSWAEKIRAISRKQSEVLFFFPTSSFSRSEVKRLLKSTQPQKPDLELVALQEQARLIVLARRLLGKKRVFVFHRWIYEEYANTVRKIFEKRGFTANPEKTVLQAFGERATPLTPENFCVPAISNRLKKAFNLKKAVIDYSLSVPSGIEGISKRNFSNRAQRIRQILAKNKMPFAELLKTRKRRLK</sequence>
<organism evidence="1 2">
    <name type="scientific">Candidatus Iainarchaeum sp</name>
    <dbReference type="NCBI Taxonomy" id="3101447"/>
    <lineage>
        <taxon>Archaea</taxon>
        <taxon>Candidatus Iainarchaeota</taxon>
        <taxon>Candidatus Iainarchaeia</taxon>
        <taxon>Candidatus Iainarchaeales</taxon>
        <taxon>Candidatus Iainarchaeaceae</taxon>
        <taxon>Candidatus Iainarchaeum</taxon>
    </lineage>
</organism>
<reference evidence="1" key="1">
    <citation type="submission" date="2021-03" db="EMBL/GenBank/DDBJ databases">
        <authorList>
            <person name="Jaffe A."/>
        </authorList>
    </citation>
    <scope>NUCLEOTIDE SEQUENCE</scope>
    <source>
        <strain evidence="1">RIFCSPLOWO2_01_FULL_43_13</strain>
    </source>
</reference>
<dbReference type="EMBL" id="JAGVWB010000004">
    <property type="protein sequence ID" value="MBS3057855.1"/>
    <property type="molecule type" value="Genomic_DNA"/>
</dbReference>